<dbReference type="InterPro" id="IPR032675">
    <property type="entry name" value="LRR_dom_sf"/>
</dbReference>
<feature type="non-terminal residue" evidence="1">
    <location>
        <position position="562"/>
    </location>
</feature>
<evidence type="ECO:0000313" key="1">
    <source>
        <dbReference type="EMBL" id="KAE9527390.1"/>
    </source>
</evidence>
<dbReference type="SUPFAM" id="SSF52047">
    <property type="entry name" value="RNI-like"/>
    <property type="match status" value="1"/>
</dbReference>
<dbReference type="Gene3D" id="3.80.10.10">
    <property type="entry name" value="Ribonuclease Inhibitor"/>
    <property type="match status" value="1"/>
</dbReference>
<comment type="caution">
    <text evidence="1">The sequence shown here is derived from an EMBL/GenBank/DDBJ whole genome shotgun (WGS) entry which is preliminary data.</text>
</comment>
<dbReference type="EMBL" id="VYZN01000053">
    <property type="protein sequence ID" value="KAE9527390.1"/>
    <property type="molecule type" value="Genomic_DNA"/>
</dbReference>
<reference evidence="1 2" key="1">
    <citation type="submission" date="2019-08" db="EMBL/GenBank/DDBJ databases">
        <title>The genome of the soybean aphid Biotype 1, its phylome, world population structure and adaptation to the North American continent.</title>
        <authorList>
            <person name="Giordano R."/>
            <person name="Donthu R.K."/>
            <person name="Hernandez A.G."/>
            <person name="Wright C.L."/>
            <person name="Zimin A.V."/>
        </authorList>
    </citation>
    <scope>NUCLEOTIDE SEQUENCE [LARGE SCALE GENOMIC DNA]</scope>
    <source>
        <tissue evidence="1">Whole aphids</tissue>
    </source>
</reference>
<dbReference type="Proteomes" id="UP000475862">
    <property type="component" value="Unassembled WGS sequence"/>
</dbReference>
<protein>
    <submittedName>
        <fullName evidence="1">Uncharacterized protein</fullName>
    </submittedName>
</protein>
<keyword evidence="2" id="KW-1185">Reference proteome</keyword>
<dbReference type="AlphaFoldDB" id="A0A6G0T7V5"/>
<dbReference type="OrthoDB" id="1708588at2759"/>
<name>A0A6G0T7V5_APHGL</name>
<evidence type="ECO:0000313" key="2">
    <source>
        <dbReference type="Proteomes" id="UP000475862"/>
    </source>
</evidence>
<organism evidence="1 2">
    <name type="scientific">Aphis glycines</name>
    <name type="common">Soybean aphid</name>
    <dbReference type="NCBI Taxonomy" id="307491"/>
    <lineage>
        <taxon>Eukaryota</taxon>
        <taxon>Metazoa</taxon>
        <taxon>Ecdysozoa</taxon>
        <taxon>Arthropoda</taxon>
        <taxon>Hexapoda</taxon>
        <taxon>Insecta</taxon>
        <taxon>Pterygota</taxon>
        <taxon>Neoptera</taxon>
        <taxon>Paraneoptera</taxon>
        <taxon>Hemiptera</taxon>
        <taxon>Sternorrhyncha</taxon>
        <taxon>Aphidomorpha</taxon>
        <taxon>Aphidoidea</taxon>
        <taxon>Aphididae</taxon>
        <taxon>Aphidini</taxon>
        <taxon>Aphis</taxon>
        <taxon>Aphis</taxon>
    </lineage>
</organism>
<accession>A0A6G0T7V5</accession>
<proteinExistence type="predicted"/>
<sequence length="562" mass="64274">MSSRNSKAWNVILADTVGSIGISMSRKHFILHNLFNGKIISYSHNIPNLTGNPGGNFKFTKSRSLAKCLNGAVTSNNNITIATVALNPLVVFLKTISLARVGCCPAGDVKYSFHVHNAGVGGRSDSRLTGLKIRDLLQISVLFVFSVLIRINKNDIIVTKYTHTFLSCRNIHPDWARENVIDFVDICAVTISVLIIKSTSSSISDSYYKTHLNQSLIKLINIHPNSESPILFAYRNLQLNYLIWERLKIFVCVGPYNYLLDKCITKGDELCAMIWENGVNCQNEQCTKDNAIMFKTSKRFNSNSNNLTKEENKILYEKLLDKSYSSEKHTEASSFAKWVTPHYKFGPSRIMNYDWSIKSIHSWYKNKKVEFHKYNQRYVPERVKSLGSDIAVAHFIVYRGGAIRFRGQDNFIRWTNKKEEYFVNLPQMYDPNYFVEAIDASSLMFYYQGIENFKNLFKLKWLNLSNNPVLDNWCLDYIGHAIPTLEYLDISNCRQITAAGIAGLQKLTQLKILVINSNNMEIQMACFALEDIIPGLFVLIQDNNDVKLETKKENLNVNEKVY</sequence>
<gene>
    <name evidence="1" type="ORF">AGLY_013088</name>
</gene>